<accession>A0ABD3QFX5</accession>
<dbReference type="EMBL" id="JABMIG020000046">
    <property type="protein sequence ID" value="KAL3798396.1"/>
    <property type="molecule type" value="Genomic_DNA"/>
</dbReference>
<evidence type="ECO:0000256" key="1">
    <source>
        <dbReference type="SAM" id="MobiDB-lite"/>
    </source>
</evidence>
<comment type="caution">
    <text evidence="2">The sequence shown here is derived from an EMBL/GenBank/DDBJ whole genome shotgun (WGS) entry which is preliminary data.</text>
</comment>
<evidence type="ECO:0000313" key="3">
    <source>
        <dbReference type="Proteomes" id="UP001516023"/>
    </source>
</evidence>
<dbReference type="AlphaFoldDB" id="A0ABD3QFX5"/>
<protein>
    <recommendedName>
        <fullName evidence="4">Protein phosphatase 1 regulatory subunit 11</fullName>
    </recommendedName>
</protein>
<evidence type="ECO:0008006" key="4">
    <source>
        <dbReference type="Google" id="ProtNLM"/>
    </source>
</evidence>
<dbReference type="Pfam" id="PF07491">
    <property type="entry name" value="PPI_Ypi1"/>
    <property type="match status" value="1"/>
</dbReference>
<keyword evidence="3" id="KW-1185">Reference proteome</keyword>
<dbReference type="PANTHER" id="PTHR20835:SF0">
    <property type="entry name" value="E3 UBIQUITIN-PROTEIN LIGASE PPP1R11"/>
    <property type="match status" value="1"/>
</dbReference>
<dbReference type="InterPro" id="IPR011107">
    <property type="entry name" value="PPI_Ypi1"/>
</dbReference>
<feature type="compositionally biased region" description="Polar residues" evidence="1">
    <location>
        <begin position="17"/>
        <end position="28"/>
    </location>
</feature>
<name>A0ABD3QFX5_9STRA</name>
<feature type="region of interest" description="Disordered" evidence="1">
    <location>
        <begin position="79"/>
        <end position="139"/>
    </location>
</feature>
<feature type="compositionally biased region" description="Basic and acidic residues" evidence="1">
    <location>
        <begin position="130"/>
        <end position="139"/>
    </location>
</feature>
<dbReference type="Proteomes" id="UP001516023">
    <property type="component" value="Unassembled WGS sequence"/>
</dbReference>
<sequence length="139" mass="14518">MGSGPSSASMGHIGGSQAANATGTTTMVITREDRTTLEAPILRLSLRPHPHVTWDEGVVNNEGLGRKSSKRCCIFHKQRAFGESSTESSEDGSGDDGGSTSSSSSGGGGSGKAMRPLAKKKMRGKVGKPKVPDYQRFHA</sequence>
<feature type="region of interest" description="Disordered" evidence="1">
    <location>
        <begin position="1"/>
        <end position="33"/>
    </location>
</feature>
<evidence type="ECO:0000313" key="2">
    <source>
        <dbReference type="EMBL" id="KAL3798396.1"/>
    </source>
</evidence>
<feature type="compositionally biased region" description="Basic residues" evidence="1">
    <location>
        <begin position="117"/>
        <end position="128"/>
    </location>
</feature>
<proteinExistence type="predicted"/>
<reference evidence="2 3" key="1">
    <citation type="journal article" date="2020" name="G3 (Bethesda)">
        <title>Improved Reference Genome for Cyclotella cryptica CCMP332, a Model for Cell Wall Morphogenesis, Salinity Adaptation, and Lipid Production in Diatoms (Bacillariophyta).</title>
        <authorList>
            <person name="Roberts W.R."/>
            <person name="Downey K.M."/>
            <person name="Ruck E.C."/>
            <person name="Traller J.C."/>
            <person name="Alverson A.J."/>
        </authorList>
    </citation>
    <scope>NUCLEOTIDE SEQUENCE [LARGE SCALE GENOMIC DNA]</scope>
    <source>
        <strain evidence="2 3">CCMP332</strain>
    </source>
</reference>
<dbReference type="PANTHER" id="PTHR20835">
    <property type="entry name" value="E3 UBIQUITIN-PROTEIN LIGASE PPP1R11-RELATED"/>
    <property type="match status" value="1"/>
</dbReference>
<gene>
    <name evidence="2" type="ORF">HJC23_005049</name>
</gene>
<organism evidence="2 3">
    <name type="scientific">Cyclotella cryptica</name>
    <dbReference type="NCBI Taxonomy" id="29204"/>
    <lineage>
        <taxon>Eukaryota</taxon>
        <taxon>Sar</taxon>
        <taxon>Stramenopiles</taxon>
        <taxon>Ochrophyta</taxon>
        <taxon>Bacillariophyta</taxon>
        <taxon>Coscinodiscophyceae</taxon>
        <taxon>Thalassiosirophycidae</taxon>
        <taxon>Stephanodiscales</taxon>
        <taxon>Stephanodiscaceae</taxon>
        <taxon>Cyclotella</taxon>
    </lineage>
</organism>